<evidence type="ECO:0000313" key="6">
    <source>
        <dbReference type="Proteomes" id="UP001633002"/>
    </source>
</evidence>
<keyword evidence="2" id="KW-0645">Protease</keyword>
<evidence type="ECO:0000256" key="2">
    <source>
        <dbReference type="ARBA" id="ARBA00022670"/>
    </source>
</evidence>
<dbReference type="GO" id="GO:0008233">
    <property type="term" value="F:peptidase activity"/>
    <property type="evidence" value="ECO:0007669"/>
    <property type="project" value="UniProtKB-KW"/>
</dbReference>
<dbReference type="PANTHER" id="PTHR12378:SF80">
    <property type="entry name" value="IP06716P-RELATED"/>
    <property type="match status" value="1"/>
</dbReference>
<organism evidence="5 6">
    <name type="scientific">Riccia sorocarpa</name>
    <dbReference type="NCBI Taxonomy" id="122646"/>
    <lineage>
        <taxon>Eukaryota</taxon>
        <taxon>Viridiplantae</taxon>
        <taxon>Streptophyta</taxon>
        <taxon>Embryophyta</taxon>
        <taxon>Marchantiophyta</taxon>
        <taxon>Marchantiopsida</taxon>
        <taxon>Marchantiidae</taxon>
        <taxon>Marchantiales</taxon>
        <taxon>Ricciaceae</taxon>
        <taxon>Riccia</taxon>
    </lineage>
</organism>
<dbReference type="SMART" id="SM01179">
    <property type="entry name" value="DUF862"/>
    <property type="match status" value="1"/>
</dbReference>
<dbReference type="AlphaFoldDB" id="A0ABD3H4U6"/>
<dbReference type="Proteomes" id="UP001633002">
    <property type="component" value="Unassembled WGS sequence"/>
</dbReference>
<evidence type="ECO:0000313" key="5">
    <source>
        <dbReference type="EMBL" id="KAL3685786.1"/>
    </source>
</evidence>
<dbReference type="GO" id="GO:0006508">
    <property type="term" value="P:proteolysis"/>
    <property type="evidence" value="ECO:0007669"/>
    <property type="project" value="UniProtKB-KW"/>
</dbReference>
<gene>
    <name evidence="5" type="ORF">R1sor_003808</name>
</gene>
<evidence type="ECO:0000256" key="1">
    <source>
        <dbReference type="ARBA" id="ARBA00008140"/>
    </source>
</evidence>
<name>A0ABD3H4U6_9MARC</name>
<keyword evidence="3" id="KW-0378">Hydrolase</keyword>
<comment type="similarity">
    <text evidence="1">Belongs to the DeSI family.</text>
</comment>
<accession>A0ABD3H4U6</accession>
<reference evidence="5 6" key="1">
    <citation type="submission" date="2024-09" db="EMBL/GenBank/DDBJ databases">
        <title>Chromosome-scale assembly of Riccia sorocarpa.</title>
        <authorList>
            <person name="Paukszto L."/>
        </authorList>
    </citation>
    <scope>NUCLEOTIDE SEQUENCE [LARGE SCALE GENOMIC DNA]</scope>
    <source>
        <strain evidence="5">LP-2024</strain>
        <tissue evidence="5">Aerial parts of the thallus</tissue>
    </source>
</reference>
<dbReference type="InterPro" id="IPR008580">
    <property type="entry name" value="PPPDE_dom"/>
</dbReference>
<sequence>MRTSVPTTEPDGSGATSHVPVYLNVYDLTPMNGYVYWVGMGIFHSGIEVHGSEYAFGAHDFPTSGVFEVEPRSCPGFTFRRSILMGTTGLSPQEIRNFIETVADDYNGNTYHLLVKNCNHFTNDVCSRLLGKGIPGWVNRLAGVGVFCSCLLPESLKVPASDEDFEGPEEKLARPLTTLSNSLVDNLSSKESAEGERNQDEELGCGSHGKMLFGINRWSGVVTGRGGGALTRGLDIFGSNGHGLCYCLPSRRIVSLRSSSIWFRMVGDGVQGGGWAIVG</sequence>
<keyword evidence="6" id="KW-1185">Reference proteome</keyword>
<dbReference type="EMBL" id="JBJQOH010000006">
    <property type="protein sequence ID" value="KAL3685786.1"/>
    <property type="molecule type" value="Genomic_DNA"/>
</dbReference>
<evidence type="ECO:0000259" key="4">
    <source>
        <dbReference type="PROSITE" id="PS51858"/>
    </source>
</evidence>
<protein>
    <recommendedName>
        <fullName evidence="4">PPPDE domain-containing protein</fullName>
    </recommendedName>
</protein>
<dbReference type="Pfam" id="PF05903">
    <property type="entry name" value="Peptidase_C97"/>
    <property type="match status" value="1"/>
</dbReference>
<evidence type="ECO:0000256" key="3">
    <source>
        <dbReference type="ARBA" id="ARBA00022801"/>
    </source>
</evidence>
<proteinExistence type="inferred from homology"/>
<dbReference type="PANTHER" id="PTHR12378">
    <property type="entry name" value="DESUMOYLATING ISOPEPTIDASE"/>
    <property type="match status" value="1"/>
</dbReference>
<comment type="caution">
    <text evidence="5">The sequence shown here is derived from an EMBL/GenBank/DDBJ whole genome shotgun (WGS) entry which is preliminary data.</text>
</comment>
<feature type="domain" description="PPPDE" evidence="4">
    <location>
        <begin position="19"/>
        <end position="156"/>
    </location>
</feature>
<dbReference type="PROSITE" id="PS51858">
    <property type="entry name" value="PPPDE"/>
    <property type="match status" value="1"/>
</dbReference>
<dbReference type="InterPro" id="IPR042266">
    <property type="entry name" value="PPPDE_sf"/>
</dbReference>
<dbReference type="Gene3D" id="3.90.1720.30">
    <property type="entry name" value="PPPDE domains"/>
    <property type="match status" value="1"/>
</dbReference>